<dbReference type="Proteomes" id="UP000747399">
    <property type="component" value="Unassembled WGS sequence"/>
</dbReference>
<dbReference type="AlphaFoldDB" id="A0A8J4BII7"/>
<dbReference type="Pfam" id="PF08241">
    <property type="entry name" value="Methyltransf_11"/>
    <property type="match status" value="1"/>
</dbReference>
<reference evidence="2" key="1">
    <citation type="journal article" date="2021" name="Proc. Natl. Acad. Sci. U.S.A.">
        <title>Three genomes in the algal genus Volvox reveal the fate of a haploid sex-determining region after a transition to homothallism.</title>
        <authorList>
            <person name="Yamamoto K."/>
            <person name="Hamaji T."/>
            <person name="Kawai-Toyooka H."/>
            <person name="Matsuzaki R."/>
            <person name="Takahashi F."/>
            <person name="Nishimura Y."/>
            <person name="Kawachi M."/>
            <person name="Noguchi H."/>
            <person name="Minakuchi Y."/>
            <person name="Umen J.G."/>
            <person name="Toyoda A."/>
            <person name="Nozaki H."/>
        </authorList>
    </citation>
    <scope>NUCLEOTIDE SEQUENCE</scope>
    <source>
        <strain evidence="2">NIES-3780</strain>
    </source>
</reference>
<gene>
    <name evidence="2" type="ORF">Vafri_16539</name>
</gene>
<sequence>MIALSNLRFTCSTTRVARTGQPVIKCLARPPRRHNTVSLSYSVCVGRRALLSSAALLGTLLGQRSVAVAAGQPEVEKVLEDPRWPEKWPFRPENFQRYDESPDSFFYTQPRFVTHIDDNAINALTKFYGEVFPKPGLESVAILDICSSWVSHYPKGYTAGRVAGLGMNEQELSRNVQLTEYAVKDLNVDAKLPYADNTFDVITNCVSVDYLNKPLEIFQEMHRVLKPGGTAYMSFSNRCFPTKAISLWTATGDADHVWIVGSYFHYSVPGGFSAPKCKDITPKILFGHTDPMYVVYASKQA</sequence>
<dbReference type="Gene3D" id="3.40.50.150">
    <property type="entry name" value="Vaccinia Virus protein VP39"/>
    <property type="match status" value="1"/>
</dbReference>
<dbReference type="EMBL" id="BNCO01000050">
    <property type="protein sequence ID" value="GIL62245.1"/>
    <property type="molecule type" value="Genomic_DNA"/>
</dbReference>
<dbReference type="PANTHER" id="PTHR43036">
    <property type="entry name" value="OSJNBB0011N17.9 PROTEIN"/>
    <property type="match status" value="1"/>
</dbReference>
<dbReference type="InterPro" id="IPR029063">
    <property type="entry name" value="SAM-dependent_MTases_sf"/>
</dbReference>
<organism evidence="2 3">
    <name type="scientific">Volvox africanus</name>
    <dbReference type="NCBI Taxonomy" id="51714"/>
    <lineage>
        <taxon>Eukaryota</taxon>
        <taxon>Viridiplantae</taxon>
        <taxon>Chlorophyta</taxon>
        <taxon>core chlorophytes</taxon>
        <taxon>Chlorophyceae</taxon>
        <taxon>CS clade</taxon>
        <taxon>Chlamydomonadales</taxon>
        <taxon>Volvocaceae</taxon>
        <taxon>Volvox</taxon>
    </lineage>
</organism>
<dbReference type="InterPro" id="IPR013216">
    <property type="entry name" value="Methyltransf_11"/>
</dbReference>
<evidence type="ECO:0000259" key="1">
    <source>
        <dbReference type="Pfam" id="PF08241"/>
    </source>
</evidence>
<evidence type="ECO:0000313" key="3">
    <source>
        <dbReference type="Proteomes" id="UP000747399"/>
    </source>
</evidence>
<dbReference type="PANTHER" id="PTHR43036:SF1">
    <property type="entry name" value="S-ADENOSYL-L-METHIONINE-DEPENDENT METHYLTRANSFERASES SUPERFAMILY PROTEIN"/>
    <property type="match status" value="1"/>
</dbReference>
<keyword evidence="3" id="KW-1185">Reference proteome</keyword>
<name>A0A8J4BII7_9CHLO</name>
<dbReference type="GO" id="GO:0008757">
    <property type="term" value="F:S-adenosylmethionine-dependent methyltransferase activity"/>
    <property type="evidence" value="ECO:0007669"/>
    <property type="project" value="InterPro"/>
</dbReference>
<dbReference type="SUPFAM" id="SSF53335">
    <property type="entry name" value="S-adenosyl-L-methionine-dependent methyltransferases"/>
    <property type="match status" value="1"/>
</dbReference>
<comment type="caution">
    <text evidence="2">The sequence shown here is derived from an EMBL/GenBank/DDBJ whole genome shotgun (WGS) entry which is preliminary data.</text>
</comment>
<dbReference type="CDD" id="cd02440">
    <property type="entry name" value="AdoMet_MTases"/>
    <property type="match status" value="1"/>
</dbReference>
<proteinExistence type="predicted"/>
<feature type="domain" description="Methyltransferase type 11" evidence="1">
    <location>
        <begin position="169"/>
        <end position="232"/>
    </location>
</feature>
<evidence type="ECO:0000313" key="2">
    <source>
        <dbReference type="EMBL" id="GIL62245.1"/>
    </source>
</evidence>
<protein>
    <recommendedName>
        <fullName evidence="1">Methyltransferase type 11 domain-containing protein</fullName>
    </recommendedName>
</protein>
<accession>A0A8J4BII7</accession>